<name>A0AAU7QRL0_9FLAO</name>
<accession>A0AAU7QRL0</accession>
<protein>
    <submittedName>
        <fullName evidence="2">Type I restriction enzyme HsdR N-terminal domain-containing protein</fullName>
    </submittedName>
</protein>
<evidence type="ECO:0000259" key="1">
    <source>
        <dbReference type="Pfam" id="PF13588"/>
    </source>
</evidence>
<feature type="domain" description="Type I restriction enzyme R protein N-terminal" evidence="1">
    <location>
        <begin position="26"/>
        <end position="114"/>
    </location>
</feature>
<sequence>MFKIIKKNKKKYIFCLIRKKFVLLNNEEKVRQKILNYIIFKKKIKKKYILVEKKIKKQKIDILIKKKKKPYILIECKSYINKINIKNFLQILKYNKYIKCKHIYIYNSKYLILIKNINIFFYKNDLYL</sequence>
<reference evidence="2" key="1">
    <citation type="submission" date="2024-06" db="EMBL/GenBank/DDBJ databases">
        <title>Diversity, functionality, and evolutionary history of bacterial symbionts in false click beetles (Coleoptera, Throscidae).</title>
        <authorList>
            <person name="Wierz J.C."/>
            <person name="Malm H."/>
            <person name="Kaltenpoth M."/>
            <person name="Engl T."/>
        </authorList>
    </citation>
    <scope>NUCLEOTIDE SEQUENCE</scope>
    <source>
        <strain evidence="2">Tduv</strain>
    </source>
</reference>
<organism evidence="2">
    <name type="scientific">Candidatus Shikimatogenerans sp. Tduv</name>
    <dbReference type="NCBI Taxonomy" id="3158567"/>
    <lineage>
        <taxon>Bacteria</taxon>
        <taxon>Pseudomonadati</taxon>
        <taxon>Bacteroidota</taxon>
        <taxon>Flavobacteriia</taxon>
        <taxon>Flavobacteriales</taxon>
        <taxon>Candidatus Shikimatogenerans</taxon>
    </lineage>
</organism>
<evidence type="ECO:0000313" key="2">
    <source>
        <dbReference type="EMBL" id="XBT18337.1"/>
    </source>
</evidence>
<dbReference type="EMBL" id="CP157894">
    <property type="protein sequence ID" value="XBT18337.1"/>
    <property type="molecule type" value="Genomic_DNA"/>
</dbReference>
<dbReference type="AlphaFoldDB" id="A0AAU7QRL0"/>
<proteinExistence type="predicted"/>
<gene>
    <name evidence="2" type="ORF">ABNO50_00740</name>
</gene>
<dbReference type="Pfam" id="PF13588">
    <property type="entry name" value="HSDR_N_2"/>
    <property type="match status" value="1"/>
</dbReference>
<dbReference type="InterPro" id="IPR029464">
    <property type="entry name" value="HSDR_N"/>
</dbReference>